<comment type="caution">
    <text evidence="1">The sequence shown here is derived from an EMBL/GenBank/DDBJ whole genome shotgun (WGS) entry which is preliminary data.</text>
</comment>
<dbReference type="AlphaFoldDB" id="A0A937F4U3"/>
<name>A0A937F4U3_9BACT</name>
<evidence type="ECO:0008006" key="3">
    <source>
        <dbReference type="Google" id="ProtNLM"/>
    </source>
</evidence>
<dbReference type="EMBL" id="JAESIY010000005">
    <property type="protein sequence ID" value="MBL3656417.1"/>
    <property type="molecule type" value="Genomic_DNA"/>
</dbReference>
<sequence length="226" mass="25891">MRLIIILFITLILTVSASWAQELKTPWIHTGLSMSAYSGELSRYDQYGAMFHIGLLLNKNNKFNGNFNLGIGSVRGENRQFRQFDNLDAIPNRYFKTNYLFLNYDLHYNIIKKEKLIVYISQGIGLFRFTPKDEAGNELLDQTNTRNSDETYNQLTLRLPTSVGAIYFLPNDWGVGLQTGLLNTMTNYIDNISELGEGGNDNILEFRLAFYVPFNSSQKARDSQDL</sequence>
<dbReference type="Proteomes" id="UP000659388">
    <property type="component" value="Unassembled WGS sequence"/>
</dbReference>
<organism evidence="1 2">
    <name type="scientific">Fulvivirga sediminis</name>
    <dbReference type="NCBI Taxonomy" id="2803949"/>
    <lineage>
        <taxon>Bacteria</taxon>
        <taxon>Pseudomonadati</taxon>
        <taxon>Bacteroidota</taxon>
        <taxon>Cytophagia</taxon>
        <taxon>Cytophagales</taxon>
        <taxon>Fulvivirgaceae</taxon>
        <taxon>Fulvivirga</taxon>
    </lineage>
</organism>
<evidence type="ECO:0000313" key="1">
    <source>
        <dbReference type="EMBL" id="MBL3656417.1"/>
    </source>
</evidence>
<gene>
    <name evidence="1" type="ORF">JL102_09770</name>
</gene>
<reference evidence="1" key="1">
    <citation type="submission" date="2021-01" db="EMBL/GenBank/DDBJ databases">
        <title>Fulvivirga kasyanovii gen. nov., sp nov., a novel member of the phylum Bacteroidetes isolated from seawater in a mussel farm.</title>
        <authorList>
            <person name="Zhao L.-H."/>
            <person name="Wang Z.-J."/>
        </authorList>
    </citation>
    <scope>NUCLEOTIDE SEQUENCE</scope>
    <source>
        <strain evidence="1">2943</strain>
    </source>
</reference>
<evidence type="ECO:0000313" key="2">
    <source>
        <dbReference type="Proteomes" id="UP000659388"/>
    </source>
</evidence>
<keyword evidence="2" id="KW-1185">Reference proteome</keyword>
<proteinExistence type="predicted"/>
<accession>A0A937F4U3</accession>
<dbReference type="RefSeq" id="WP_202244216.1">
    <property type="nucleotide sequence ID" value="NZ_JAESIY010000005.1"/>
</dbReference>
<protein>
    <recommendedName>
        <fullName evidence="3">Outer membrane protein beta-barrel domain-containing protein</fullName>
    </recommendedName>
</protein>